<dbReference type="AlphaFoldDB" id="A0AA41VJN6"/>
<proteinExistence type="inferred from homology"/>
<dbReference type="GO" id="GO:0016020">
    <property type="term" value="C:membrane"/>
    <property type="evidence" value="ECO:0007669"/>
    <property type="project" value="UniProtKB-SubCell"/>
</dbReference>
<dbReference type="InterPro" id="IPR057290">
    <property type="entry name" value="CHX17_C"/>
</dbReference>
<dbReference type="GO" id="GO:0012505">
    <property type="term" value="C:endomembrane system"/>
    <property type="evidence" value="ECO:0007669"/>
    <property type="project" value="TreeGrafter"/>
</dbReference>
<evidence type="ECO:0000256" key="11">
    <source>
        <dbReference type="SAM" id="Phobius"/>
    </source>
</evidence>
<feature type="transmembrane region" description="Helical" evidence="11">
    <location>
        <begin position="379"/>
        <end position="398"/>
    </location>
</feature>
<evidence type="ECO:0000259" key="12">
    <source>
        <dbReference type="Pfam" id="PF00999"/>
    </source>
</evidence>
<dbReference type="Gene3D" id="3.40.50.12370">
    <property type="match status" value="1"/>
</dbReference>
<dbReference type="Proteomes" id="UP001177140">
    <property type="component" value="Unassembled WGS sequence"/>
</dbReference>
<dbReference type="InterPro" id="IPR006153">
    <property type="entry name" value="Cation/H_exchanger_TM"/>
</dbReference>
<dbReference type="GO" id="GO:0006885">
    <property type="term" value="P:regulation of pH"/>
    <property type="evidence" value="ECO:0007669"/>
    <property type="project" value="TreeGrafter"/>
</dbReference>
<feature type="transmembrane region" description="Helical" evidence="11">
    <location>
        <begin position="80"/>
        <end position="96"/>
    </location>
</feature>
<dbReference type="GO" id="GO:1902600">
    <property type="term" value="P:proton transmembrane transport"/>
    <property type="evidence" value="ECO:0007669"/>
    <property type="project" value="InterPro"/>
</dbReference>
<evidence type="ECO:0000256" key="9">
    <source>
        <dbReference type="ARBA" id="ARBA00038341"/>
    </source>
</evidence>
<dbReference type="InterPro" id="IPR050794">
    <property type="entry name" value="CPA2_transporter"/>
</dbReference>
<dbReference type="GO" id="GO:0006813">
    <property type="term" value="P:potassium ion transport"/>
    <property type="evidence" value="ECO:0007669"/>
    <property type="project" value="UniProtKB-KW"/>
</dbReference>
<evidence type="ECO:0000256" key="5">
    <source>
        <dbReference type="ARBA" id="ARBA00022958"/>
    </source>
</evidence>
<organism evidence="15 16">
    <name type="scientific">Papaver nudicaule</name>
    <name type="common">Iceland poppy</name>
    <dbReference type="NCBI Taxonomy" id="74823"/>
    <lineage>
        <taxon>Eukaryota</taxon>
        <taxon>Viridiplantae</taxon>
        <taxon>Streptophyta</taxon>
        <taxon>Embryophyta</taxon>
        <taxon>Tracheophyta</taxon>
        <taxon>Spermatophyta</taxon>
        <taxon>Magnoliopsida</taxon>
        <taxon>Ranunculales</taxon>
        <taxon>Papaveraceae</taxon>
        <taxon>Papaveroideae</taxon>
        <taxon>Papaver</taxon>
    </lineage>
</organism>
<keyword evidence="8 11" id="KW-0472">Membrane</keyword>
<feature type="transmembrane region" description="Helical" evidence="11">
    <location>
        <begin position="49"/>
        <end position="68"/>
    </location>
</feature>
<keyword evidence="6 11" id="KW-1133">Transmembrane helix</keyword>
<evidence type="ECO:0000313" key="15">
    <source>
        <dbReference type="EMBL" id="MCL7042532.1"/>
    </source>
</evidence>
<dbReference type="Gene3D" id="1.20.1530.20">
    <property type="match status" value="1"/>
</dbReference>
<evidence type="ECO:0000259" key="13">
    <source>
        <dbReference type="Pfam" id="PF23256"/>
    </source>
</evidence>
<feature type="compositionally biased region" description="Low complexity" evidence="10">
    <location>
        <begin position="858"/>
        <end position="869"/>
    </location>
</feature>
<feature type="transmembrane region" description="Helical" evidence="11">
    <location>
        <begin position="214"/>
        <end position="234"/>
    </location>
</feature>
<feature type="domain" description="Cation/H(+) antiporter central" evidence="13">
    <location>
        <begin position="555"/>
        <end position="651"/>
    </location>
</feature>
<keyword evidence="2" id="KW-0813">Transport</keyword>
<comment type="caution">
    <text evidence="15">The sequence shown here is derived from an EMBL/GenBank/DDBJ whole genome shotgun (WGS) entry which is preliminary data.</text>
</comment>
<evidence type="ECO:0000256" key="6">
    <source>
        <dbReference type="ARBA" id="ARBA00022989"/>
    </source>
</evidence>
<dbReference type="PANTHER" id="PTHR32468:SF82">
    <property type="entry name" value="CATION_H(+) ANTIPORTER 15-LIKE"/>
    <property type="match status" value="1"/>
</dbReference>
<evidence type="ECO:0000256" key="3">
    <source>
        <dbReference type="ARBA" id="ARBA00022538"/>
    </source>
</evidence>
<feature type="transmembrane region" description="Helical" evidence="11">
    <location>
        <begin position="351"/>
        <end position="370"/>
    </location>
</feature>
<feature type="domain" description="Cation/H(+) antiporter C-terminal" evidence="14">
    <location>
        <begin position="665"/>
        <end position="827"/>
    </location>
</feature>
<feature type="transmembrane region" description="Helical" evidence="11">
    <location>
        <begin position="303"/>
        <end position="331"/>
    </location>
</feature>
<evidence type="ECO:0000256" key="1">
    <source>
        <dbReference type="ARBA" id="ARBA00004141"/>
    </source>
</evidence>
<feature type="transmembrane region" description="Helical" evidence="11">
    <location>
        <begin position="418"/>
        <end position="438"/>
    </location>
</feature>
<dbReference type="GO" id="GO:0015297">
    <property type="term" value="F:antiporter activity"/>
    <property type="evidence" value="ECO:0007669"/>
    <property type="project" value="InterPro"/>
</dbReference>
<feature type="transmembrane region" description="Helical" evidence="11">
    <location>
        <begin position="264"/>
        <end position="282"/>
    </location>
</feature>
<evidence type="ECO:0000256" key="10">
    <source>
        <dbReference type="SAM" id="MobiDB-lite"/>
    </source>
</evidence>
<dbReference type="InterPro" id="IPR038770">
    <property type="entry name" value="Na+/solute_symporter_sf"/>
</dbReference>
<evidence type="ECO:0000256" key="2">
    <source>
        <dbReference type="ARBA" id="ARBA00022448"/>
    </source>
</evidence>
<feature type="transmembrane region" description="Helical" evidence="11">
    <location>
        <begin position="179"/>
        <end position="202"/>
    </location>
</feature>
<dbReference type="Pfam" id="PF23259">
    <property type="entry name" value="CHX17_C"/>
    <property type="match status" value="1"/>
</dbReference>
<evidence type="ECO:0000256" key="4">
    <source>
        <dbReference type="ARBA" id="ARBA00022692"/>
    </source>
</evidence>
<accession>A0AA41VJN6</accession>
<feature type="transmembrane region" description="Helical" evidence="11">
    <location>
        <begin position="149"/>
        <end position="167"/>
    </location>
</feature>
<keyword evidence="7" id="KW-0406">Ion transport</keyword>
<evidence type="ECO:0000256" key="8">
    <source>
        <dbReference type="ARBA" id="ARBA00023136"/>
    </source>
</evidence>
<reference evidence="15" key="1">
    <citation type="submission" date="2022-03" db="EMBL/GenBank/DDBJ databases">
        <title>A functionally conserved STORR gene fusion in Papaver species that diverged 16.8 million years ago.</title>
        <authorList>
            <person name="Catania T."/>
        </authorList>
    </citation>
    <scope>NUCLEOTIDE SEQUENCE</scope>
    <source>
        <strain evidence="15">S-191538</strain>
    </source>
</reference>
<evidence type="ECO:0000313" key="16">
    <source>
        <dbReference type="Proteomes" id="UP001177140"/>
    </source>
</evidence>
<dbReference type="EMBL" id="JAJJMA010236448">
    <property type="protein sequence ID" value="MCL7042532.1"/>
    <property type="molecule type" value="Genomic_DNA"/>
</dbReference>
<evidence type="ECO:0000259" key="14">
    <source>
        <dbReference type="Pfam" id="PF23259"/>
    </source>
</evidence>
<comment type="similarity">
    <text evidence="9">Belongs to the monovalent cation:proton antiporter 2 (CPA2) transporter (TC 2.A.37) family. CHX (TC 2.A.37.4) subfamily.</text>
</comment>
<keyword evidence="5" id="KW-0630">Potassium</keyword>
<name>A0AA41VJN6_PAPNU</name>
<evidence type="ECO:0000256" key="7">
    <source>
        <dbReference type="ARBA" id="ARBA00023065"/>
    </source>
</evidence>
<evidence type="ECO:0008006" key="17">
    <source>
        <dbReference type="Google" id="ProtNLM"/>
    </source>
</evidence>
<keyword evidence="4 11" id="KW-0812">Transmembrane</keyword>
<dbReference type="Pfam" id="PF00999">
    <property type="entry name" value="Na_H_Exchanger"/>
    <property type="match status" value="1"/>
</dbReference>
<keyword evidence="16" id="KW-1185">Reference proteome</keyword>
<sequence length="882" mass="98510">MSSLFGGPRPTDPAFSDTGRRDDAIAGCFDADLISYRGMFDTERRPYEYTLILFFMQLTVTVVLHRLLDLALKRFRQPPIVALALSGLLVGPTFLGKNETFKEIMYPLFSLQLLETVGLLGLMFKFFALGVMSEPSAISSNPSKQRGMLLFLANMIVVFSVSIITYVSYHPRGDNRVLVAQNIVLAAAFSMTGFTNVNFLLVELRLFNTEMGRIIRSCTIFETLLAWVLLPVAINLKKKPPIASVEFDAEDMEKNGLAFKKNPGLWKLSLNTLFILFCIVVIRPIIKFIIRRTPDGHSFKENYLISLLVAVLISGVITDFSGTQVVFGPYMFGLMIPNGPLGSALVGKVDFGNGIMLPLYFVTTGLRTWVEKLFTKDSIFSFTVAHHAFVHATIWIAAAKSVTTVFVTQIYKMPLVEGIVLALIINVKGFNEFIIINAGFDQEILEDRSFAFAVCFAILVSAVIGPIIKAVYKPPRHFLAYKRRSVQTPKGEPELRMLSCIHNPRTALSTINLLHACQPTKKHPFFVCAVHLVEIAEGHRPGRSTSTSDRSQPEIEQIMRAFEKYRKSSPNGSVSIENHTTVSPYSSMHEEICQVAEQNGIAFIILPFHKQQTIDGGMEETNPFFRDINNSILNNAPCSVGILVDRGFGGTLIAEDCEDDDYNSHNVAVLFFGGPDDREALAFAWKMVNRRNVTVTVIRFVPKDDTSKYKENLSSEMGILKLIIDSERETQQDDSYISQFKKQTSHNSSVMYQEKLVSDAEEVVNLIRSVDNLHDLFIVGRGRGVVNPLTASMIDWSECPELGPIGDLLASQDFRTTTSVLVMQQYLSIEAGSGDGTETPNSQYNDLYDNFYNVNQVSSPHSSSQGLSQRRTPRLGPAEWHY</sequence>
<feature type="transmembrane region" description="Helical" evidence="11">
    <location>
        <begin position="108"/>
        <end position="128"/>
    </location>
</feature>
<dbReference type="Pfam" id="PF23256">
    <property type="entry name" value="CHX17_2nd"/>
    <property type="match status" value="1"/>
</dbReference>
<feature type="region of interest" description="Disordered" evidence="10">
    <location>
        <begin position="858"/>
        <end position="882"/>
    </location>
</feature>
<feature type="domain" description="Cation/H+ exchanger transmembrane" evidence="12">
    <location>
        <begin position="61"/>
        <end position="468"/>
    </location>
</feature>
<feature type="transmembrane region" description="Helical" evidence="11">
    <location>
        <begin position="450"/>
        <end position="472"/>
    </location>
</feature>
<comment type="subcellular location">
    <subcellularLocation>
        <location evidence="1">Membrane</location>
        <topology evidence="1">Multi-pass membrane protein</topology>
    </subcellularLocation>
</comment>
<keyword evidence="3" id="KW-0633">Potassium transport</keyword>
<protein>
    <recommendedName>
        <fullName evidence="17">Cation/H+ exchanger domain-containing protein</fullName>
    </recommendedName>
</protein>
<gene>
    <name evidence="15" type="ORF">MKW94_023438</name>
</gene>
<dbReference type="InterPro" id="IPR057291">
    <property type="entry name" value="CHX17_2nd"/>
</dbReference>
<dbReference type="PANTHER" id="PTHR32468">
    <property type="entry name" value="CATION/H + ANTIPORTER"/>
    <property type="match status" value="1"/>
</dbReference>